<dbReference type="InterPro" id="IPR013424">
    <property type="entry name" value="Ice-binding_C"/>
</dbReference>
<sequence length="205" mass="20971">MNTKVKRSGLAAVTLALGLGICGFANTASATSIDFAGDYTFLGSLDATSPLPSLNSAGFNNPVVPLGPLSDWWVFYLDPTAAAGLNVNFIPTDNISNFSLNLYTVNSSSCGTIGSLCTGVSVGSLVTPGNTSPNFNSNIPFGTLTAGQYAFEVSGTVSNVTYATNLYSGQISTTPVPEPTTLALLGMGLLGLGAKRRQKKAAEAA</sequence>
<dbReference type="EMBL" id="CBTJ020000043">
    <property type="protein sequence ID" value="CDI02938.1"/>
    <property type="molecule type" value="Genomic_DNA"/>
</dbReference>
<organism evidence="3 4">
    <name type="scientific">Candidatus Competibacter denitrificans Run_A_D11</name>
    <dbReference type="NCBI Taxonomy" id="1400863"/>
    <lineage>
        <taxon>Bacteria</taxon>
        <taxon>Pseudomonadati</taxon>
        <taxon>Pseudomonadota</taxon>
        <taxon>Gammaproteobacteria</taxon>
        <taxon>Candidatus Competibacteraceae</taxon>
        <taxon>Candidatus Competibacter</taxon>
    </lineage>
</organism>
<dbReference type="Proteomes" id="UP000035760">
    <property type="component" value="Unassembled WGS sequence"/>
</dbReference>
<feature type="chain" id="PRO_5004878282" description="Ice-binding protein C-terminal domain-containing protein" evidence="1">
    <location>
        <begin position="31"/>
        <end position="205"/>
    </location>
</feature>
<reference evidence="3" key="2">
    <citation type="submission" date="2014-03" db="EMBL/GenBank/DDBJ databases">
        <title>Candidatus Competibacter-lineage genomes retrieved from metagenomes reveal functional metabolic diversity.</title>
        <authorList>
            <person name="McIlroy S.J."/>
            <person name="Albertsen M."/>
            <person name="Andresen E.K."/>
            <person name="Saunders A.M."/>
            <person name="Kristiansen R."/>
            <person name="Stokholm-Bjerregaard M."/>
            <person name="Nielsen K.L."/>
            <person name="Nielsen P.H."/>
        </authorList>
    </citation>
    <scope>NUCLEOTIDE SEQUENCE</scope>
    <source>
        <strain evidence="3">Run_A_D11</strain>
    </source>
</reference>
<dbReference type="STRING" id="1400863.BN873_360032"/>
<dbReference type="NCBIfam" id="TIGR02595">
    <property type="entry name" value="PEP_CTERM"/>
    <property type="match status" value="1"/>
</dbReference>
<dbReference type="RefSeq" id="WP_082161213.1">
    <property type="nucleotide sequence ID" value="NZ_CBTJ020000043.1"/>
</dbReference>
<name>W6MDI8_9GAMM</name>
<feature type="domain" description="Ice-binding protein C-terminal" evidence="2">
    <location>
        <begin position="175"/>
        <end position="197"/>
    </location>
</feature>
<dbReference type="AlphaFoldDB" id="W6MDI8"/>
<dbReference type="Pfam" id="PF07589">
    <property type="entry name" value="PEP-CTERM"/>
    <property type="match status" value="1"/>
</dbReference>
<keyword evidence="4" id="KW-1185">Reference proteome</keyword>
<evidence type="ECO:0000313" key="4">
    <source>
        <dbReference type="Proteomes" id="UP000035760"/>
    </source>
</evidence>
<gene>
    <name evidence="3" type="ORF">BN873_360032</name>
</gene>
<proteinExistence type="predicted"/>
<comment type="caution">
    <text evidence="3">The sequence shown here is derived from an EMBL/GenBank/DDBJ whole genome shotgun (WGS) entry which is preliminary data.</text>
</comment>
<feature type="signal peptide" evidence="1">
    <location>
        <begin position="1"/>
        <end position="30"/>
    </location>
</feature>
<accession>W6MDI8</accession>
<evidence type="ECO:0000259" key="2">
    <source>
        <dbReference type="Pfam" id="PF07589"/>
    </source>
</evidence>
<reference evidence="3" key="1">
    <citation type="submission" date="2013-07" db="EMBL/GenBank/DDBJ databases">
        <authorList>
            <person name="McIlroy S."/>
        </authorList>
    </citation>
    <scope>NUCLEOTIDE SEQUENCE [LARGE SCALE GENOMIC DNA]</scope>
    <source>
        <strain evidence="3">Run_A_D11</strain>
    </source>
</reference>
<evidence type="ECO:0000256" key="1">
    <source>
        <dbReference type="SAM" id="SignalP"/>
    </source>
</evidence>
<evidence type="ECO:0000313" key="3">
    <source>
        <dbReference type="EMBL" id="CDI02938.1"/>
    </source>
</evidence>
<keyword evidence="1" id="KW-0732">Signal</keyword>
<protein>
    <recommendedName>
        <fullName evidence="2">Ice-binding protein C-terminal domain-containing protein</fullName>
    </recommendedName>
</protein>